<protein>
    <recommendedName>
        <fullName evidence="1">F-box domain-containing protein</fullName>
    </recommendedName>
</protein>
<keyword evidence="3" id="KW-1185">Reference proteome</keyword>
<organism evidence="2 3">
    <name type="scientific">Aspergillus calidoustus</name>
    <dbReference type="NCBI Taxonomy" id="454130"/>
    <lineage>
        <taxon>Eukaryota</taxon>
        <taxon>Fungi</taxon>
        <taxon>Dikarya</taxon>
        <taxon>Ascomycota</taxon>
        <taxon>Pezizomycotina</taxon>
        <taxon>Eurotiomycetes</taxon>
        <taxon>Eurotiomycetidae</taxon>
        <taxon>Eurotiales</taxon>
        <taxon>Aspergillaceae</taxon>
        <taxon>Aspergillus</taxon>
        <taxon>Aspergillus subgen. Nidulantes</taxon>
    </lineage>
</organism>
<dbReference type="InterPro" id="IPR001810">
    <property type="entry name" value="F-box_dom"/>
</dbReference>
<dbReference type="SUPFAM" id="SSF81383">
    <property type="entry name" value="F-box domain"/>
    <property type="match status" value="1"/>
</dbReference>
<evidence type="ECO:0000259" key="1">
    <source>
        <dbReference type="Pfam" id="PF00646"/>
    </source>
</evidence>
<dbReference type="AlphaFoldDB" id="A0A0U5GLY9"/>
<reference evidence="3" key="1">
    <citation type="journal article" date="2016" name="Genome Announc.">
        <title>Draft genome sequences of fungus Aspergillus calidoustus.</title>
        <authorList>
            <person name="Horn F."/>
            <person name="Linde J."/>
            <person name="Mattern D.J."/>
            <person name="Walther G."/>
            <person name="Guthke R."/>
            <person name="Scherlach K."/>
            <person name="Martin K."/>
            <person name="Brakhage A.A."/>
            <person name="Petzke L."/>
            <person name="Valiante V."/>
        </authorList>
    </citation>
    <scope>NUCLEOTIDE SEQUENCE [LARGE SCALE GENOMIC DNA]</scope>
    <source>
        <strain evidence="3">SF006504</strain>
    </source>
</reference>
<proteinExistence type="predicted"/>
<dbReference type="Proteomes" id="UP000054771">
    <property type="component" value="Unassembled WGS sequence"/>
</dbReference>
<gene>
    <name evidence="2" type="ORF">ASPCAL02343</name>
</gene>
<dbReference type="InterPro" id="IPR036047">
    <property type="entry name" value="F-box-like_dom_sf"/>
</dbReference>
<dbReference type="OrthoDB" id="4454461at2759"/>
<dbReference type="EMBL" id="CDMC01000002">
    <property type="protein sequence ID" value="CEN59902.1"/>
    <property type="molecule type" value="Genomic_DNA"/>
</dbReference>
<accession>A0A0U5GLY9</accession>
<sequence length="370" mass="41946">MGSGDSFITSPQASRTTSAHWTASYSNPLVVEMDSQKENAVSSVGEGYQRLSADDESSWPPLLGLPVDILVIIYAQLPLASKACLAVTCKSFYRLFSSVLDKESLAWPRLLALQARDTSLLEPQPDHPRNELLIQLEDGHWLYCSSCLKLHPTTRFLPHSKSTRPILRYCGTKPWGIVDLCACLALTAADGSRLVKWLQTGACPTLHRSIRESFRIQDYHGRRLLLHTCSVTGHSDAFIGLVMEVTLDRFDSLVVTTRYHVRWATPHRLPIEETSLVIHQNDERASYNAPPVMLCPHLHALGWVYRHFIESWDCCFSCGTVPYLLGCTGDGLYWVVQGVRNLGGFDRWFRKSRIPYNAMLTRWYPSEDWY</sequence>
<name>A0A0U5GLY9_ASPCI</name>
<feature type="domain" description="F-box" evidence="1">
    <location>
        <begin position="62"/>
        <end position="99"/>
    </location>
</feature>
<evidence type="ECO:0000313" key="2">
    <source>
        <dbReference type="EMBL" id="CEN59902.1"/>
    </source>
</evidence>
<evidence type="ECO:0000313" key="3">
    <source>
        <dbReference type="Proteomes" id="UP000054771"/>
    </source>
</evidence>
<dbReference type="Pfam" id="PF00646">
    <property type="entry name" value="F-box"/>
    <property type="match status" value="1"/>
</dbReference>